<dbReference type="InterPro" id="IPR003713">
    <property type="entry name" value="FliS"/>
</dbReference>
<accession>A0A5C5XN19</accession>
<sequence length="136" mass="15699">MYENEYLETQVMTAPGPQLHLMVVDGSIRFARQGKLALQEKDFELSHECLNRSREFLSEMISGLNPEVAPEMVGSLKQLFAYIYRELALADIDHEPEHIDKAIQVLEKHRAAWVELIEQLPAQFMQKNDAPTDWES</sequence>
<keyword evidence="3" id="KW-0963">Cytoplasm</keyword>
<comment type="similarity">
    <text evidence="2">Belongs to the FliS family.</text>
</comment>
<keyword evidence="6" id="KW-0282">Flagellum</keyword>
<keyword evidence="7" id="KW-1185">Reference proteome</keyword>
<evidence type="ECO:0000256" key="1">
    <source>
        <dbReference type="ARBA" id="ARBA00004514"/>
    </source>
</evidence>
<dbReference type="GO" id="GO:0005829">
    <property type="term" value="C:cytosol"/>
    <property type="evidence" value="ECO:0007669"/>
    <property type="project" value="UniProtKB-SubCell"/>
</dbReference>
<protein>
    <submittedName>
        <fullName evidence="6">Flagellar protein FliS</fullName>
    </submittedName>
</protein>
<gene>
    <name evidence="6" type="primary">fliS</name>
    <name evidence="6" type="ORF">Pan54_48690</name>
</gene>
<evidence type="ECO:0000256" key="4">
    <source>
        <dbReference type="ARBA" id="ARBA00022795"/>
    </source>
</evidence>
<evidence type="ECO:0000313" key="7">
    <source>
        <dbReference type="Proteomes" id="UP000316095"/>
    </source>
</evidence>
<dbReference type="CDD" id="cd16098">
    <property type="entry name" value="FliS"/>
    <property type="match status" value="1"/>
</dbReference>
<comment type="caution">
    <text evidence="6">The sequence shown here is derived from an EMBL/GenBank/DDBJ whole genome shotgun (WGS) entry which is preliminary data.</text>
</comment>
<dbReference type="Pfam" id="PF02561">
    <property type="entry name" value="FliS"/>
    <property type="match status" value="1"/>
</dbReference>
<dbReference type="GO" id="GO:0044780">
    <property type="term" value="P:bacterial-type flagellum assembly"/>
    <property type="evidence" value="ECO:0007669"/>
    <property type="project" value="InterPro"/>
</dbReference>
<comment type="subcellular location">
    <subcellularLocation>
        <location evidence="1">Cytoplasm</location>
        <location evidence="1">Cytosol</location>
    </subcellularLocation>
</comment>
<dbReference type="GO" id="GO:0071973">
    <property type="term" value="P:bacterial-type flagellum-dependent cell motility"/>
    <property type="evidence" value="ECO:0007669"/>
    <property type="project" value="TreeGrafter"/>
</dbReference>
<dbReference type="Gene3D" id="1.20.120.340">
    <property type="entry name" value="Flagellar protein FliS"/>
    <property type="match status" value="1"/>
</dbReference>
<organism evidence="6 7">
    <name type="scientific">Rubinisphaera italica</name>
    <dbReference type="NCBI Taxonomy" id="2527969"/>
    <lineage>
        <taxon>Bacteria</taxon>
        <taxon>Pseudomonadati</taxon>
        <taxon>Planctomycetota</taxon>
        <taxon>Planctomycetia</taxon>
        <taxon>Planctomycetales</taxon>
        <taxon>Planctomycetaceae</taxon>
        <taxon>Rubinisphaera</taxon>
    </lineage>
</organism>
<dbReference type="Proteomes" id="UP000316095">
    <property type="component" value="Unassembled WGS sequence"/>
</dbReference>
<dbReference type="SUPFAM" id="SSF101116">
    <property type="entry name" value="Flagellar export chaperone FliS"/>
    <property type="match status" value="1"/>
</dbReference>
<evidence type="ECO:0000313" key="6">
    <source>
        <dbReference type="EMBL" id="TWT64108.1"/>
    </source>
</evidence>
<keyword evidence="5" id="KW-0143">Chaperone</keyword>
<dbReference type="OrthoDB" id="291236at2"/>
<proteinExistence type="inferred from homology"/>
<name>A0A5C5XN19_9PLAN</name>
<keyword evidence="6" id="KW-0966">Cell projection</keyword>
<keyword evidence="6" id="KW-0969">Cilium</keyword>
<dbReference type="PANTHER" id="PTHR34773">
    <property type="entry name" value="FLAGELLAR SECRETION CHAPERONE FLIS"/>
    <property type="match status" value="1"/>
</dbReference>
<reference evidence="6 7" key="1">
    <citation type="submission" date="2019-02" db="EMBL/GenBank/DDBJ databases">
        <title>Deep-cultivation of Planctomycetes and their phenomic and genomic characterization uncovers novel biology.</title>
        <authorList>
            <person name="Wiegand S."/>
            <person name="Jogler M."/>
            <person name="Boedeker C."/>
            <person name="Pinto D."/>
            <person name="Vollmers J."/>
            <person name="Rivas-Marin E."/>
            <person name="Kohn T."/>
            <person name="Peeters S.H."/>
            <person name="Heuer A."/>
            <person name="Rast P."/>
            <person name="Oberbeckmann S."/>
            <person name="Bunk B."/>
            <person name="Jeske O."/>
            <person name="Meyerdierks A."/>
            <person name="Storesund J.E."/>
            <person name="Kallscheuer N."/>
            <person name="Luecker S."/>
            <person name="Lage O.M."/>
            <person name="Pohl T."/>
            <person name="Merkel B.J."/>
            <person name="Hornburger P."/>
            <person name="Mueller R.-W."/>
            <person name="Bruemmer F."/>
            <person name="Labrenz M."/>
            <person name="Spormann A.M."/>
            <person name="Op Den Camp H."/>
            <person name="Overmann J."/>
            <person name="Amann R."/>
            <person name="Jetten M.S.M."/>
            <person name="Mascher T."/>
            <person name="Medema M.H."/>
            <person name="Devos D.P."/>
            <person name="Kaster A.-K."/>
            <person name="Ovreas L."/>
            <person name="Rohde M."/>
            <person name="Galperin M.Y."/>
            <person name="Jogler C."/>
        </authorList>
    </citation>
    <scope>NUCLEOTIDE SEQUENCE [LARGE SCALE GENOMIC DNA]</scope>
    <source>
        <strain evidence="6 7">Pan54</strain>
    </source>
</reference>
<dbReference type="RefSeq" id="WP_146505848.1">
    <property type="nucleotide sequence ID" value="NZ_SJPG01000001.1"/>
</dbReference>
<dbReference type="PANTHER" id="PTHR34773:SF1">
    <property type="entry name" value="FLAGELLAR SECRETION CHAPERONE FLIS"/>
    <property type="match status" value="1"/>
</dbReference>
<dbReference type="InterPro" id="IPR036584">
    <property type="entry name" value="FliS_sf"/>
</dbReference>
<evidence type="ECO:0000256" key="2">
    <source>
        <dbReference type="ARBA" id="ARBA00008787"/>
    </source>
</evidence>
<dbReference type="EMBL" id="SJPG01000001">
    <property type="protein sequence ID" value="TWT64108.1"/>
    <property type="molecule type" value="Genomic_DNA"/>
</dbReference>
<dbReference type="AlphaFoldDB" id="A0A5C5XN19"/>
<keyword evidence="4" id="KW-1005">Bacterial flagellum biogenesis</keyword>
<evidence type="ECO:0000256" key="3">
    <source>
        <dbReference type="ARBA" id="ARBA00022490"/>
    </source>
</evidence>
<evidence type="ECO:0000256" key="5">
    <source>
        <dbReference type="ARBA" id="ARBA00023186"/>
    </source>
</evidence>